<dbReference type="AlphaFoldDB" id="A0A6C0IAX0"/>
<dbReference type="EMBL" id="MN740142">
    <property type="protein sequence ID" value="QHT89537.1"/>
    <property type="molecule type" value="Genomic_DNA"/>
</dbReference>
<reference evidence="1" key="1">
    <citation type="journal article" date="2020" name="Nature">
        <title>Giant virus diversity and host interactions through global metagenomics.</title>
        <authorList>
            <person name="Schulz F."/>
            <person name="Roux S."/>
            <person name="Paez-Espino D."/>
            <person name="Jungbluth S."/>
            <person name="Walsh D.A."/>
            <person name="Denef V.J."/>
            <person name="McMahon K.D."/>
            <person name="Konstantinidis K.T."/>
            <person name="Eloe-Fadrosh E.A."/>
            <person name="Kyrpides N.C."/>
            <person name="Woyke T."/>
        </authorList>
    </citation>
    <scope>NUCLEOTIDE SEQUENCE</scope>
    <source>
        <strain evidence="1">GVMAG-M-3300023184-60</strain>
    </source>
</reference>
<organism evidence="1">
    <name type="scientific">viral metagenome</name>
    <dbReference type="NCBI Taxonomy" id="1070528"/>
    <lineage>
        <taxon>unclassified sequences</taxon>
        <taxon>metagenomes</taxon>
        <taxon>organismal metagenomes</taxon>
    </lineage>
</organism>
<protein>
    <submittedName>
        <fullName evidence="1">Uncharacterized protein</fullName>
    </submittedName>
</protein>
<evidence type="ECO:0000313" key="1">
    <source>
        <dbReference type="EMBL" id="QHT89537.1"/>
    </source>
</evidence>
<accession>A0A6C0IAX0</accession>
<sequence length="195" mass="20438">MSYAPIYNKLRELEERLAVVEVSPPKSEVSSWNTITDASVSEVSGYDNLGVLSEIATLRTDLDNLSKECALNSSAVSLLSTGNSTKDAVDVSALAALATKEELDALAAKGEAFALATKDELAALATKDELATLATKDELATLATKDELATLATKGDVADLNTKFDNVINVLAQLNEKINDAHAKIAAIAAIAVSE</sequence>
<name>A0A6C0IAX0_9ZZZZ</name>
<proteinExistence type="predicted"/>